<keyword evidence="3" id="KW-0677">Repeat</keyword>
<keyword evidence="6" id="KW-1185">Reference proteome</keyword>
<accession>A0AA38HEH4</accession>
<dbReference type="EMBL" id="JAKWFO010000003">
    <property type="protein sequence ID" value="KAI9638632.1"/>
    <property type="molecule type" value="Genomic_DNA"/>
</dbReference>
<feature type="region of interest" description="Disordered" evidence="4">
    <location>
        <begin position="576"/>
        <end position="624"/>
    </location>
</feature>
<organism evidence="5 6">
    <name type="scientific">Dioszegia hungarica</name>
    <dbReference type="NCBI Taxonomy" id="4972"/>
    <lineage>
        <taxon>Eukaryota</taxon>
        <taxon>Fungi</taxon>
        <taxon>Dikarya</taxon>
        <taxon>Basidiomycota</taxon>
        <taxon>Agaricomycotina</taxon>
        <taxon>Tremellomycetes</taxon>
        <taxon>Tremellales</taxon>
        <taxon>Bulleribasidiaceae</taxon>
        <taxon>Dioszegia</taxon>
    </lineage>
</organism>
<feature type="region of interest" description="Disordered" evidence="4">
    <location>
        <begin position="190"/>
        <end position="233"/>
    </location>
</feature>
<feature type="compositionally biased region" description="Polar residues" evidence="4">
    <location>
        <begin position="614"/>
        <end position="624"/>
    </location>
</feature>
<dbReference type="InterPro" id="IPR027038">
    <property type="entry name" value="RanGap"/>
</dbReference>
<dbReference type="GO" id="GO:0005096">
    <property type="term" value="F:GTPase activator activity"/>
    <property type="evidence" value="ECO:0007669"/>
    <property type="project" value="UniProtKB-KW"/>
</dbReference>
<dbReference type="SMART" id="SM00368">
    <property type="entry name" value="LRR_RI"/>
    <property type="match status" value="7"/>
</dbReference>
<sequence>MTPSLIDPLSEPTDTSSPEQPDTEAKPEQSELPDSSTPTTALSPHPHPPRASSIPVPAETPSSSLQAPSTPLVPLSLARRRPKPPTKGILKPPPPPPKPTLGNRLRDLAANVVGGPTSGTATGRGFFDSDDAGSGSGSGSGSSAGPSGLGSPSAGGLGSPGSVTAAVGGTLGALGGRIGMGLSRFVASATSPVGTPTGSPMSRTIGLPDIGGSPSGLPVAQPASEKAVPRKQRGPLRRATFVLPSLSITYPISSQGEPWSTKVIEDRKRIESSHRTLMSVTTGAEYWTAARLVKLYETACKGREEKPRVGIVRALEVLPRHPRPRVLHLTLRPDPQSSSLSSSAPSQTPAQNSLDTPLNRHAAEALADVLSSEWALSDVRLENGIIEDDLALKPILHALLVSGTLPSLSLAGNRKVRERGWRLLAVFLKKARSLKYVDLSDTTWDRRSIDYLVQALTATAVRSPSPSLGGSVDRLGLSGHVEVEAGGCEEEGALPNCYGSFVPHAPLLKDSEDLRAAGLQTLRMDGCTLRASLLEPLAAGIRSSDIRNLSLRRNKIGPVGAVALALMIRDYPDSSSSSSSSFTPFHPASSTASLLVNQPNGTAPSPYTPRPRQTMDSLASSLGSPTDLTQGLANGHVRVHPNGPPVPPKHALSAFNINPDGNGNGHGHGTAITTANAEGRMSGPDPSTGGASVALQRQVRSLDGVERIGRLLTLDLKGNEIKNGVTYIAQVLKRNRTLKVLNLSDNRIDPPGLLALADALKYNSTLETLDLSSNPCCGPSLEGITALRTAFTANTSLKRLFLSETNLHPEGAIALAEFLPEAHSLLHLDLTSNPLDVAGVLALSSGLKSNTVLRCLDVSIPPNNPDLADLSQGILQTCIRNTELAVGASGTGKGGEGVWGPIKKSVLVRQVKEAELFRAEQERLGVMSSPEGLAREYVYKLTPERLVPVCETTGRDLERWLAAGEAVDSPLFAAWEPGQLPREEWRTLWERAKALRERLADEIPRLEDEAVVGRMLELNDSLGAVLDEADKRRFVPPPRLLLPSQIVATAAAAAAAGSGPGQGHENGKGGVGMGIGQPSPMTARHRRHMRGTSLEISSPNFSIGDSDNDSDAEELDVGRLPPSPQPPRARGRSGSSGGAGASGYIGSGSGSGSGSGANGNGNGTATVEDGRGARPPPSDLRLEAEDEAEQALREAAISSPVERVGRAWMEEEGEVFRKGSKLGVGAEATEDDEDGDGGDGEGGGRGLGDEGVSGEVLRQEILETEVARSPARRVLDADGEEEDGGTKVEDTA</sequence>
<feature type="compositionally biased region" description="Polar residues" evidence="4">
    <location>
        <begin position="190"/>
        <end position="202"/>
    </location>
</feature>
<evidence type="ECO:0000256" key="2">
    <source>
        <dbReference type="ARBA" id="ARBA00022614"/>
    </source>
</evidence>
<dbReference type="PANTHER" id="PTHR24113:SF12">
    <property type="entry name" value="RAN GTPASE-ACTIVATING PROTEIN 1"/>
    <property type="match status" value="1"/>
</dbReference>
<evidence type="ECO:0000256" key="3">
    <source>
        <dbReference type="ARBA" id="ARBA00022737"/>
    </source>
</evidence>
<dbReference type="GeneID" id="77731454"/>
<feature type="compositionally biased region" description="Low complexity" evidence="4">
    <location>
        <begin position="335"/>
        <end position="353"/>
    </location>
</feature>
<comment type="caution">
    <text evidence="5">The sequence shown here is derived from an EMBL/GenBank/DDBJ whole genome shotgun (WGS) entry which is preliminary data.</text>
</comment>
<dbReference type="Proteomes" id="UP001164286">
    <property type="component" value="Unassembled WGS sequence"/>
</dbReference>
<feature type="compositionally biased region" description="Polar residues" evidence="4">
    <location>
        <begin position="1094"/>
        <end position="1105"/>
    </location>
</feature>
<feature type="compositionally biased region" description="Basic and acidic residues" evidence="4">
    <location>
        <begin position="1203"/>
        <end position="1217"/>
    </location>
</feature>
<dbReference type="Pfam" id="PF13516">
    <property type="entry name" value="LRR_6"/>
    <property type="match status" value="5"/>
</dbReference>
<feature type="compositionally biased region" description="Low complexity" evidence="4">
    <location>
        <begin position="143"/>
        <end position="152"/>
    </location>
</feature>
<gene>
    <name evidence="5" type="ORF">MKK02DRAFT_43031</name>
</gene>
<feature type="region of interest" description="Disordered" evidence="4">
    <location>
        <begin position="1"/>
        <end position="160"/>
    </location>
</feature>
<keyword evidence="2" id="KW-0433">Leucine-rich repeat</keyword>
<feature type="compositionally biased region" description="Acidic residues" evidence="4">
    <location>
        <begin position="1106"/>
        <end position="1115"/>
    </location>
</feature>
<dbReference type="GO" id="GO:0005634">
    <property type="term" value="C:nucleus"/>
    <property type="evidence" value="ECO:0007669"/>
    <property type="project" value="TreeGrafter"/>
</dbReference>
<feature type="compositionally biased region" description="Polar residues" evidence="4">
    <location>
        <begin position="588"/>
        <end position="605"/>
    </location>
</feature>
<dbReference type="SUPFAM" id="SSF52047">
    <property type="entry name" value="RNI-like"/>
    <property type="match status" value="1"/>
</dbReference>
<name>A0AA38HEH4_9TREE</name>
<dbReference type="GO" id="GO:0006913">
    <property type="term" value="P:nucleocytoplasmic transport"/>
    <property type="evidence" value="ECO:0007669"/>
    <property type="project" value="TreeGrafter"/>
</dbReference>
<evidence type="ECO:0008006" key="7">
    <source>
        <dbReference type="Google" id="ProtNLM"/>
    </source>
</evidence>
<feature type="compositionally biased region" description="Gly residues" evidence="4">
    <location>
        <begin position="1058"/>
        <end position="1075"/>
    </location>
</feature>
<evidence type="ECO:0000313" key="5">
    <source>
        <dbReference type="EMBL" id="KAI9638632.1"/>
    </source>
</evidence>
<evidence type="ECO:0000256" key="4">
    <source>
        <dbReference type="SAM" id="MobiDB-lite"/>
    </source>
</evidence>
<feature type="region of interest" description="Disordered" evidence="4">
    <location>
        <begin position="1056"/>
        <end position="1292"/>
    </location>
</feature>
<feature type="region of interest" description="Disordered" evidence="4">
    <location>
        <begin position="330"/>
        <end position="355"/>
    </location>
</feature>
<dbReference type="PROSITE" id="PS51450">
    <property type="entry name" value="LRR"/>
    <property type="match status" value="1"/>
</dbReference>
<protein>
    <recommendedName>
        <fullName evidence="7">RNI-like protein</fullName>
    </recommendedName>
</protein>
<feature type="compositionally biased region" description="Polar residues" evidence="4">
    <location>
        <begin position="60"/>
        <end position="69"/>
    </location>
</feature>
<reference evidence="5" key="1">
    <citation type="journal article" date="2022" name="G3 (Bethesda)">
        <title>High quality genome of the basidiomycete yeast Dioszegia hungarica PDD-24b-2 isolated from cloud water.</title>
        <authorList>
            <person name="Jarrige D."/>
            <person name="Haridas S."/>
            <person name="Bleykasten-Grosshans C."/>
            <person name="Joly M."/>
            <person name="Nadalig T."/>
            <person name="Sancelme M."/>
            <person name="Vuilleumier S."/>
            <person name="Grigoriev I.V."/>
            <person name="Amato P."/>
            <person name="Bringel F."/>
        </authorList>
    </citation>
    <scope>NUCLEOTIDE SEQUENCE</scope>
    <source>
        <strain evidence="5">PDD-24b-2</strain>
    </source>
</reference>
<dbReference type="InterPro" id="IPR001611">
    <property type="entry name" value="Leu-rich_rpt"/>
</dbReference>
<dbReference type="RefSeq" id="XP_052948409.1">
    <property type="nucleotide sequence ID" value="XM_053092249.1"/>
</dbReference>
<dbReference type="GO" id="GO:0005829">
    <property type="term" value="C:cytosol"/>
    <property type="evidence" value="ECO:0007669"/>
    <property type="project" value="TreeGrafter"/>
</dbReference>
<feature type="compositionally biased region" description="Polar residues" evidence="4">
    <location>
        <begin position="32"/>
        <end position="42"/>
    </location>
</feature>
<evidence type="ECO:0000313" key="6">
    <source>
        <dbReference type="Proteomes" id="UP001164286"/>
    </source>
</evidence>
<feature type="compositionally biased region" description="Acidic residues" evidence="4">
    <location>
        <begin position="1228"/>
        <end position="1239"/>
    </location>
</feature>
<keyword evidence="1" id="KW-0343">GTPase activation</keyword>
<dbReference type="PANTHER" id="PTHR24113">
    <property type="entry name" value="RAN GTPASE-ACTIVATING PROTEIN 1"/>
    <property type="match status" value="1"/>
</dbReference>
<feature type="compositionally biased region" description="Gly residues" evidence="4">
    <location>
        <begin position="1134"/>
        <end position="1162"/>
    </location>
</feature>
<dbReference type="GO" id="GO:0048471">
    <property type="term" value="C:perinuclear region of cytoplasm"/>
    <property type="evidence" value="ECO:0007669"/>
    <property type="project" value="TreeGrafter"/>
</dbReference>
<dbReference type="Gene3D" id="3.80.10.10">
    <property type="entry name" value="Ribonuclease Inhibitor"/>
    <property type="match status" value="3"/>
</dbReference>
<feature type="compositionally biased region" description="Gly residues" evidence="4">
    <location>
        <begin position="1240"/>
        <end position="1251"/>
    </location>
</feature>
<evidence type="ECO:0000256" key="1">
    <source>
        <dbReference type="ARBA" id="ARBA00022468"/>
    </source>
</evidence>
<proteinExistence type="predicted"/>
<dbReference type="GO" id="GO:0031267">
    <property type="term" value="F:small GTPase binding"/>
    <property type="evidence" value="ECO:0007669"/>
    <property type="project" value="TreeGrafter"/>
</dbReference>
<dbReference type="InterPro" id="IPR032675">
    <property type="entry name" value="LRR_dom_sf"/>
</dbReference>
<feature type="region of interest" description="Disordered" evidence="4">
    <location>
        <begin position="666"/>
        <end position="692"/>
    </location>
</feature>